<keyword evidence="8" id="KW-0479">Metal-binding</keyword>
<evidence type="ECO:0000256" key="6">
    <source>
        <dbReference type="ARBA" id="ARBA00022568"/>
    </source>
</evidence>
<dbReference type="EMBL" id="JAUPFM010000021">
    <property type="protein sequence ID" value="KAK2817621.1"/>
    <property type="molecule type" value="Genomic_DNA"/>
</dbReference>
<keyword evidence="4" id="KW-0050">Antiport</keyword>
<dbReference type="GO" id="GO:0046872">
    <property type="term" value="F:metal ion binding"/>
    <property type="evidence" value="ECO:0007669"/>
    <property type="project" value="UniProtKB-KW"/>
</dbReference>
<dbReference type="NCBIfam" id="TIGR00845">
    <property type="entry name" value="caca"/>
    <property type="match status" value="1"/>
</dbReference>
<feature type="transmembrane region" description="Helical" evidence="20">
    <location>
        <begin position="172"/>
        <end position="192"/>
    </location>
</feature>
<gene>
    <name evidence="22" type="ORF">Q5P01_025812</name>
</gene>
<dbReference type="GO" id="GO:0098794">
    <property type="term" value="C:postsynapse"/>
    <property type="evidence" value="ECO:0007669"/>
    <property type="project" value="TreeGrafter"/>
</dbReference>
<feature type="transmembrane region" description="Helical" evidence="20">
    <location>
        <begin position="886"/>
        <end position="906"/>
    </location>
</feature>
<evidence type="ECO:0000313" key="23">
    <source>
        <dbReference type="Proteomes" id="UP001187415"/>
    </source>
</evidence>
<dbReference type="FunFam" id="1.20.1420.30:FF:000003">
    <property type="entry name" value="sodium/calcium exchanger 1 isoform X1"/>
    <property type="match status" value="1"/>
</dbReference>
<evidence type="ECO:0000256" key="11">
    <source>
        <dbReference type="ARBA" id="ARBA00022837"/>
    </source>
</evidence>
<dbReference type="InterPro" id="IPR003644">
    <property type="entry name" value="Calx_beta"/>
</dbReference>
<comment type="similarity">
    <text evidence="2">Belongs to the Ca(2+):cation antiporter (CaCA) (TC 2.A.19) family. SLC8 subfamily.</text>
</comment>
<dbReference type="GO" id="GO:0007154">
    <property type="term" value="P:cell communication"/>
    <property type="evidence" value="ECO:0007669"/>
    <property type="project" value="InterPro"/>
</dbReference>
<feature type="domain" description="Calx-beta" evidence="21">
    <location>
        <begin position="511"/>
        <end position="611"/>
    </location>
</feature>
<dbReference type="GO" id="GO:0042383">
    <property type="term" value="C:sarcolemma"/>
    <property type="evidence" value="ECO:0007669"/>
    <property type="project" value="TreeGrafter"/>
</dbReference>
<dbReference type="Proteomes" id="UP001187415">
    <property type="component" value="Unassembled WGS sequence"/>
</dbReference>
<dbReference type="PANTHER" id="PTHR11878">
    <property type="entry name" value="SODIUM/CALCIUM EXCHANGER"/>
    <property type="match status" value="1"/>
</dbReference>
<dbReference type="FunFam" id="1.20.1420.30:FF:000001">
    <property type="entry name" value="sodium/calcium exchanger 1 isoform X1"/>
    <property type="match status" value="1"/>
</dbReference>
<dbReference type="SUPFAM" id="SSF141072">
    <property type="entry name" value="CalX-like"/>
    <property type="match status" value="2"/>
</dbReference>
<dbReference type="PRINTS" id="PR01259">
    <property type="entry name" value="NACAEXCHNGR"/>
</dbReference>
<feature type="transmembrane region" description="Helical" evidence="20">
    <location>
        <begin position="204"/>
        <end position="227"/>
    </location>
</feature>
<evidence type="ECO:0000256" key="18">
    <source>
        <dbReference type="ARBA" id="ARBA00023201"/>
    </source>
</evidence>
<organism evidence="22 23">
    <name type="scientific">Channa striata</name>
    <name type="common">Snakehead murrel</name>
    <name type="synonym">Ophicephalus striatus</name>
    <dbReference type="NCBI Taxonomy" id="64152"/>
    <lineage>
        <taxon>Eukaryota</taxon>
        <taxon>Metazoa</taxon>
        <taxon>Chordata</taxon>
        <taxon>Craniata</taxon>
        <taxon>Vertebrata</taxon>
        <taxon>Euteleostomi</taxon>
        <taxon>Actinopterygii</taxon>
        <taxon>Neopterygii</taxon>
        <taxon>Teleostei</taxon>
        <taxon>Neoteleostei</taxon>
        <taxon>Acanthomorphata</taxon>
        <taxon>Anabantaria</taxon>
        <taxon>Anabantiformes</taxon>
        <taxon>Channoidei</taxon>
        <taxon>Channidae</taxon>
        <taxon>Channa</taxon>
    </lineage>
</organism>
<keyword evidence="17" id="KW-0325">Glycoprotein</keyword>
<dbReference type="Gene3D" id="1.20.1420.30">
    <property type="entry name" value="NCX, central ion-binding region"/>
    <property type="match status" value="2"/>
</dbReference>
<reference evidence="22" key="1">
    <citation type="submission" date="2023-07" db="EMBL/GenBank/DDBJ databases">
        <title>Chromosome-level Genome Assembly of Striped Snakehead (Channa striata).</title>
        <authorList>
            <person name="Liu H."/>
        </authorList>
    </citation>
    <scope>NUCLEOTIDE SEQUENCE</scope>
    <source>
        <strain evidence="22">Gz</strain>
        <tissue evidence="22">Muscle</tissue>
    </source>
</reference>
<keyword evidence="18" id="KW-0739">Sodium transport</keyword>
<evidence type="ECO:0000313" key="22">
    <source>
        <dbReference type="EMBL" id="KAK2817621.1"/>
    </source>
</evidence>
<dbReference type="GO" id="GO:0098703">
    <property type="term" value="P:calcium ion import across plasma membrane"/>
    <property type="evidence" value="ECO:0007669"/>
    <property type="project" value="TreeGrafter"/>
</dbReference>
<evidence type="ECO:0000256" key="13">
    <source>
        <dbReference type="ARBA" id="ARBA00022989"/>
    </source>
</evidence>
<evidence type="ECO:0000256" key="19">
    <source>
        <dbReference type="ARBA" id="ARBA00033667"/>
    </source>
</evidence>
<dbReference type="Gene3D" id="2.60.40.2030">
    <property type="match status" value="2"/>
</dbReference>
<evidence type="ECO:0000259" key="21">
    <source>
        <dbReference type="SMART" id="SM00237"/>
    </source>
</evidence>
<evidence type="ECO:0000256" key="7">
    <source>
        <dbReference type="ARBA" id="ARBA00022692"/>
    </source>
</evidence>
<dbReference type="SMART" id="SM00237">
    <property type="entry name" value="Calx_beta"/>
    <property type="match status" value="2"/>
</dbReference>
<accession>A0AA88LM45</accession>
<name>A0AA88LM45_CHASR</name>
<keyword evidence="6" id="KW-0109">Calcium transport</keyword>
<evidence type="ECO:0000256" key="4">
    <source>
        <dbReference type="ARBA" id="ARBA00022449"/>
    </source>
</evidence>
<keyword evidence="12" id="KW-0112">Calmodulin-binding</keyword>
<evidence type="ECO:0000256" key="2">
    <source>
        <dbReference type="ARBA" id="ARBA00007489"/>
    </source>
</evidence>
<dbReference type="AlphaFoldDB" id="A0AA88LM45"/>
<sequence length="952" mass="105563">MSRSGTSSLFSTDQLFLLLTIFLAELPYSAGGKSTLTLESNITVGNHTKCGGSTECIEGVILPVWKPDNPAFTDRLARATIYFVGLAYMFLGVSIIADRFMASIEVITSQERQITIKKPNGEKITTTVRIWNETVSNLTLMALGSSAPEILLSVVEVCGHNFNAGELGPNTIVGSAAFNMFVIIGLCVSVIPEGETRKVKHLRVFFVTAAWSVFAYTWLYLILAVFSPGVVEIWEGLLTLFFFPICVVFAYVADRRLLFYKYMYKRYRAGKQKGVIIETEGEPDLPSKDDVEMDGKMLNSHGEELMDGETGFDMKELDEEEGRREVARILKELKQKHPEKEMEQLMELANYQVLTQQQKSRAFYRCQATRIMTGAGNILKKHAADQAKRATHHDICSEVSANDSSSKIFFDPGTYQCLENCSSVALNVVRRDGTANAGSDYQFTEGTIVFKPGETEKEIRIDIIDDDIFEEDEHFLVHLSNVKVIPEGGVSEKSEENHVDALAGLGLPCTATVTIFDDDHAGIFTFEVSEVTVSESIGVMEVKVIRTSGARGVVMVPYKTIAGTAKGGGEDFEDTHGVLEFENDEIFKTIQINIIDDEEYEKNKNFFLEIGEPQLLEMSERKAVLLQEAGGFVKTGRDIYRKVQGRDHPAPSAVVNITEDDGDEEVLTKKEEEERRIAEMGRPMLGEHVKLEVTIEESYEFKSTVDKLIKKTNLALLIGTNSWREQFVEAITVNSGDDDDDDECGETKLPSCFDYVMHFLTVFWKLLFAFVPPTDYWNGWACFVVSIGVIGLLTAVIGDLASHFGCTIGLKDSVTAVVFVALGTSVPDTFASKVAAIQDQYADASIGNVTGSNAVNVFLGIGVAWSIAAIYHYSKGQEFRVDPGTLAFSVTLFTIFAFICIAVLIYRRRPEIGGELGGPRVPKILTTSLFFSLWLMYIVFSSLEAYCHVKGF</sequence>
<feature type="transmembrane region" description="Helical" evidence="20">
    <location>
        <begin position="79"/>
        <end position="97"/>
    </location>
</feature>
<comment type="subcellular location">
    <subcellularLocation>
        <location evidence="1">Cell membrane</location>
        <topology evidence="1">Multi-pass membrane protein</topology>
    </subcellularLocation>
</comment>
<comment type="caution">
    <text evidence="22">The sequence shown here is derived from an EMBL/GenBank/DDBJ whole genome shotgun (WGS) entry which is preliminary data.</text>
</comment>
<dbReference type="InterPro" id="IPR032452">
    <property type="entry name" value="Na_Ca_Ex_C-exten"/>
</dbReference>
<protein>
    <recommendedName>
        <fullName evidence="21">Calx-beta domain-containing protein</fullName>
    </recommendedName>
</protein>
<keyword evidence="23" id="KW-1185">Reference proteome</keyword>
<keyword evidence="3" id="KW-0813">Transport</keyword>
<dbReference type="PANTHER" id="PTHR11878:SF69">
    <property type="entry name" value="SODIUM CALCIUM EXCHANGER 1H"/>
    <property type="match status" value="1"/>
</dbReference>
<keyword evidence="7 20" id="KW-0812">Transmembrane</keyword>
<dbReference type="GO" id="GO:0005516">
    <property type="term" value="F:calmodulin binding"/>
    <property type="evidence" value="ECO:0007669"/>
    <property type="project" value="UniProtKB-KW"/>
</dbReference>
<keyword evidence="14" id="KW-0915">Sodium</keyword>
<keyword evidence="11" id="KW-0106">Calcium</keyword>
<dbReference type="InterPro" id="IPR044880">
    <property type="entry name" value="NCX_ion-bd_dom_sf"/>
</dbReference>
<feature type="domain" description="Calx-beta" evidence="21">
    <location>
        <begin position="395"/>
        <end position="480"/>
    </location>
</feature>
<evidence type="ECO:0000256" key="9">
    <source>
        <dbReference type="ARBA" id="ARBA00022729"/>
    </source>
</evidence>
<evidence type="ECO:0000256" key="20">
    <source>
        <dbReference type="SAM" id="Phobius"/>
    </source>
</evidence>
<keyword evidence="5" id="KW-1003">Cell membrane</keyword>
<feature type="transmembrane region" description="Helical" evidence="20">
    <location>
        <begin position="854"/>
        <end position="874"/>
    </location>
</feature>
<evidence type="ECO:0000256" key="17">
    <source>
        <dbReference type="ARBA" id="ARBA00023180"/>
    </source>
</evidence>
<dbReference type="InterPro" id="IPR004837">
    <property type="entry name" value="NaCa_Exmemb"/>
</dbReference>
<dbReference type="Pfam" id="PF16494">
    <property type="entry name" value="Na_Ca_ex_C"/>
    <property type="match status" value="1"/>
</dbReference>
<keyword evidence="9" id="KW-0732">Signal</keyword>
<evidence type="ECO:0000256" key="14">
    <source>
        <dbReference type="ARBA" id="ARBA00023053"/>
    </source>
</evidence>
<evidence type="ECO:0000256" key="10">
    <source>
        <dbReference type="ARBA" id="ARBA00022737"/>
    </source>
</evidence>
<feature type="transmembrane region" description="Helical" evidence="20">
    <location>
        <begin position="233"/>
        <end position="253"/>
    </location>
</feature>
<evidence type="ECO:0000256" key="1">
    <source>
        <dbReference type="ARBA" id="ARBA00004651"/>
    </source>
</evidence>
<proteinExistence type="inferred from homology"/>
<evidence type="ECO:0000256" key="3">
    <source>
        <dbReference type="ARBA" id="ARBA00022448"/>
    </source>
</evidence>
<dbReference type="InterPro" id="IPR038081">
    <property type="entry name" value="CalX-like_sf"/>
</dbReference>
<keyword evidence="13 20" id="KW-1133">Transmembrane helix</keyword>
<evidence type="ECO:0000256" key="15">
    <source>
        <dbReference type="ARBA" id="ARBA00023065"/>
    </source>
</evidence>
<evidence type="ECO:0000256" key="5">
    <source>
        <dbReference type="ARBA" id="ARBA00022475"/>
    </source>
</evidence>
<dbReference type="Pfam" id="PF01699">
    <property type="entry name" value="Na_Ca_ex"/>
    <property type="match status" value="2"/>
</dbReference>
<keyword evidence="16 20" id="KW-0472">Membrane</keyword>
<keyword evidence="15" id="KW-0406">Ion transport</keyword>
<dbReference type="GO" id="GO:0005432">
    <property type="term" value="F:calcium:sodium antiporter activity"/>
    <property type="evidence" value="ECO:0007669"/>
    <property type="project" value="InterPro"/>
</dbReference>
<dbReference type="InterPro" id="IPR051171">
    <property type="entry name" value="CaCA"/>
</dbReference>
<feature type="transmembrane region" description="Helical" evidence="20">
    <location>
        <begin position="927"/>
        <end position="946"/>
    </location>
</feature>
<dbReference type="InterPro" id="IPR004836">
    <property type="entry name" value="Na_Ca_Ex"/>
</dbReference>
<feature type="transmembrane region" description="Helical" evidence="20">
    <location>
        <begin position="777"/>
        <end position="801"/>
    </location>
</feature>
<dbReference type="GO" id="GO:0030424">
    <property type="term" value="C:axon"/>
    <property type="evidence" value="ECO:0007669"/>
    <property type="project" value="TreeGrafter"/>
</dbReference>
<dbReference type="Pfam" id="PF03160">
    <property type="entry name" value="Calx-beta"/>
    <property type="match status" value="1"/>
</dbReference>
<evidence type="ECO:0000256" key="16">
    <source>
        <dbReference type="ARBA" id="ARBA00023136"/>
    </source>
</evidence>
<evidence type="ECO:0000256" key="12">
    <source>
        <dbReference type="ARBA" id="ARBA00022860"/>
    </source>
</evidence>
<keyword evidence="10" id="KW-0677">Repeat</keyword>
<comment type="catalytic activity">
    <reaction evidence="19">
        <text>Ca(2+)(in) + 3 Na(+)(out) = Ca(2+)(out) + 3 Na(+)(in)</text>
        <dbReference type="Rhea" id="RHEA:69955"/>
        <dbReference type="ChEBI" id="CHEBI:29101"/>
        <dbReference type="ChEBI" id="CHEBI:29108"/>
    </reaction>
</comment>
<evidence type="ECO:0000256" key="8">
    <source>
        <dbReference type="ARBA" id="ARBA00022723"/>
    </source>
</evidence>